<evidence type="ECO:0000313" key="2">
    <source>
        <dbReference type="EMBL" id="SHI01938.1"/>
    </source>
</evidence>
<dbReference type="RefSeq" id="WP_067659760.1">
    <property type="nucleotide sequence ID" value="NZ_FQXG01000006.1"/>
</dbReference>
<dbReference type="EMBL" id="FQXG01000006">
    <property type="protein sequence ID" value="SHI01938.1"/>
    <property type="molecule type" value="Genomic_DNA"/>
</dbReference>
<dbReference type="PIRSF" id="PIRSF001444">
    <property type="entry name" value="Adenylate_cycl"/>
    <property type="match status" value="1"/>
</dbReference>
<dbReference type="PANTHER" id="PTHR38760">
    <property type="entry name" value="ADENYLATE CYCLASE"/>
    <property type="match status" value="1"/>
</dbReference>
<dbReference type="OrthoDB" id="5571448at2"/>
<dbReference type="Pfam" id="PF12633">
    <property type="entry name" value="Adenyl_cycl_N"/>
    <property type="match status" value="1"/>
</dbReference>
<dbReference type="Proteomes" id="UP000184268">
    <property type="component" value="Unassembled WGS sequence"/>
</dbReference>
<dbReference type="InterPro" id="IPR000274">
    <property type="entry name" value="Adenylate_cyclase_1"/>
</dbReference>
<proteinExistence type="predicted"/>
<dbReference type="GO" id="GO:0004016">
    <property type="term" value="F:adenylate cyclase activity"/>
    <property type="evidence" value="ECO:0007669"/>
    <property type="project" value="InterPro"/>
</dbReference>
<dbReference type="AlphaFoldDB" id="A0A1M5XQX6"/>
<gene>
    <name evidence="2" type="ORF">SAMN02745129_3600</name>
</gene>
<sequence length="781" mass="89305">MRDLQADIALSNSLNQQRLSHAQKLLGEHARLFRQLPWLLHHNRPGQPGYTPGAPYGFVRPPSMPGDGSGDTRGPLLGLYTMGSTGSFGQATDSDIDCWLIHPLDLDEEALTRLRLKCDRLSAHFASHGLELHLYLIRPDLLRHGQQQGLSSEHSGSTQNWLLLEEFYRSQIHLAGLPLAWWPNAPTDHPELLNLGQLRHLPATEIFGAALWQLFKGLSRPHKAALKVLLLEAYVADYPDLRILRDQLWLRLKAGKQGADTDHYLMLFERISFYLQQQGDRRRLTMAQRCFYLKCGLPLSQPESRNDWRCTTLQRLTQEWRYTRELLLNLDGARQWHAGQLRWCNERLDQLMLTSYQRLTGFASRLNQRHRVRLDEMAILTRKLYTRFDAEPAKIPRLNRLWSKQLGEPNLTLVSVQDSPNFSRGWYLYRTAPKSQQLFGESPLFHADNRLACLAWALSNGLVQDDTEFHCHQNGQSWHSRRLTLMAQRLRDAYRPAEEPSFDQLGQPWHYTRAAVLCNLESDPTGQWHGQDLWLDLQGGSPLALGHPAKSMLGSLTLLTENSWGEQHCYRFEEEEGLMKLLAQLLGGLNRRQGPLAIPVFSGSKRLSTQLEDSLSQLLQRCQELYCRAEPERTQVWPLALGSRHYGLFFDTRGLRWQRLNSGASMLNQLKRQGVMELPRPDLGEDPYSGAPAVLRQYARTGIVQVFVRERSQGMDIYLVDETNQLSYLQSNVSALPALVDEISDLHGHQQVHSSGVFNLPQFYRLETGSAGELEAQPLAL</sequence>
<feature type="domain" description="Adenylate cyclase class-I N-terminal" evidence="1">
    <location>
        <begin position="74"/>
        <end position="182"/>
    </location>
</feature>
<name>A0A1M5XQX6_9GAMM</name>
<dbReference type="InterPro" id="IPR024685">
    <property type="entry name" value="Adenylate_cyclase_1_N"/>
</dbReference>
<dbReference type="STRING" id="299255.SAMN02745129_3600"/>
<dbReference type="PANTHER" id="PTHR38760:SF1">
    <property type="entry name" value="ADENYLATE CYCLASE"/>
    <property type="match status" value="1"/>
</dbReference>
<accession>A0A1M5XQX6</accession>
<reference evidence="2 3" key="1">
    <citation type="submission" date="2016-11" db="EMBL/GenBank/DDBJ databases">
        <authorList>
            <person name="Jaros S."/>
            <person name="Januszkiewicz K."/>
            <person name="Wedrychowicz H."/>
        </authorList>
    </citation>
    <scope>NUCLEOTIDE SEQUENCE [LARGE SCALE GENOMIC DNA]</scope>
    <source>
        <strain evidence="2 3">DSM 16917</strain>
    </source>
</reference>
<evidence type="ECO:0000313" key="3">
    <source>
        <dbReference type="Proteomes" id="UP000184268"/>
    </source>
</evidence>
<dbReference type="Pfam" id="PF01295">
    <property type="entry name" value="Adenylate_cycl"/>
    <property type="match status" value="1"/>
</dbReference>
<protein>
    <submittedName>
        <fullName evidence="2">Adenylate cyclase, class 1</fullName>
    </submittedName>
</protein>
<evidence type="ECO:0000259" key="1">
    <source>
        <dbReference type="Pfam" id="PF12633"/>
    </source>
</evidence>
<organism evidence="2 3">
    <name type="scientific">Ferrimonas marina</name>
    <dbReference type="NCBI Taxonomy" id="299255"/>
    <lineage>
        <taxon>Bacteria</taxon>
        <taxon>Pseudomonadati</taxon>
        <taxon>Pseudomonadota</taxon>
        <taxon>Gammaproteobacteria</taxon>
        <taxon>Alteromonadales</taxon>
        <taxon>Ferrimonadaceae</taxon>
        <taxon>Ferrimonas</taxon>
    </lineage>
</organism>
<dbReference type="GO" id="GO:0006171">
    <property type="term" value="P:cAMP biosynthetic process"/>
    <property type="evidence" value="ECO:0007669"/>
    <property type="project" value="InterPro"/>
</dbReference>
<keyword evidence="3" id="KW-1185">Reference proteome</keyword>